<dbReference type="SUPFAM" id="SSF47954">
    <property type="entry name" value="Cyclin-like"/>
    <property type="match status" value="1"/>
</dbReference>
<dbReference type="GO" id="GO:0070897">
    <property type="term" value="P:transcription preinitiation complex assembly"/>
    <property type="evidence" value="ECO:0007669"/>
    <property type="project" value="InterPro"/>
</dbReference>
<evidence type="ECO:0000256" key="1">
    <source>
        <dbReference type="ARBA" id="ARBA00004123"/>
    </source>
</evidence>
<comment type="caution">
    <text evidence="10">The sequence shown here is derived from an EMBL/GenBank/DDBJ whole genome shotgun (WGS) entry which is preliminary data.</text>
</comment>
<keyword evidence="7" id="KW-0804">Transcription</keyword>
<name>A0A6A0A2M7_HAELA</name>
<sequence length="103" mass="11414">DYPTFSKPQDPSLYLHRFVDKLKFGDKAQAVSSTALKLVQSMKRDWMQTGRRPAGICGAALFIAAHIHGIERSKRDIIGVVHVGWATVEKRVVEFAHTQAGAP</sequence>
<dbReference type="FunFam" id="1.10.472.10:FF:000066">
    <property type="entry name" value="Transcription factor IIIB subunit"/>
    <property type="match status" value="1"/>
</dbReference>
<dbReference type="InterPro" id="IPR013763">
    <property type="entry name" value="Cyclin-like_dom"/>
</dbReference>
<protein>
    <recommendedName>
        <fullName evidence="9">Cyclin-like domain-containing protein</fullName>
    </recommendedName>
</protein>
<evidence type="ECO:0000313" key="10">
    <source>
        <dbReference type="EMBL" id="GFH27199.1"/>
    </source>
</evidence>
<feature type="non-terminal residue" evidence="10">
    <location>
        <position position="1"/>
    </location>
</feature>
<keyword evidence="3" id="KW-0479">Metal-binding</keyword>
<proteinExistence type="inferred from homology"/>
<dbReference type="InterPro" id="IPR000812">
    <property type="entry name" value="TFIIB"/>
</dbReference>
<dbReference type="EMBL" id="BLLF01003386">
    <property type="protein sequence ID" value="GFH27199.1"/>
    <property type="molecule type" value="Genomic_DNA"/>
</dbReference>
<dbReference type="PANTHER" id="PTHR11618:SF4">
    <property type="entry name" value="TRANSCRIPTION FACTOR IIIB 90 KDA SUBUNIT"/>
    <property type="match status" value="1"/>
</dbReference>
<evidence type="ECO:0000313" key="11">
    <source>
        <dbReference type="Proteomes" id="UP000485058"/>
    </source>
</evidence>
<gene>
    <name evidence="10" type="ORF">HaLaN_25481</name>
</gene>
<dbReference type="AlphaFoldDB" id="A0A6A0A2M7"/>
<dbReference type="GO" id="GO:0017025">
    <property type="term" value="F:TBP-class protein binding"/>
    <property type="evidence" value="ECO:0007669"/>
    <property type="project" value="InterPro"/>
</dbReference>
<comment type="subcellular location">
    <subcellularLocation>
        <location evidence="1">Nucleus</location>
    </subcellularLocation>
</comment>
<dbReference type="GO" id="GO:0005634">
    <property type="term" value="C:nucleus"/>
    <property type="evidence" value="ECO:0007669"/>
    <property type="project" value="UniProtKB-SubCell"/>
</dbReference>
<dbReference type="GO" id="GO:0000126">
    <property type="term" value="C:transcription factor TFIIIB complex"/>
    <property type="evidence" value="ECO:0007669"/>
    <property type="project" value="TreeGrafter"/>
</dbReference>
<dbReference type="GO" id="GO:0001006">
    <property type="term" value="F:RNA polymerase III type 3 promoter sequence-specific DNA binding"/>
    <property type="evidence" value="ECO:0007669"/>
    <property type="project" value="TreeGrafter"/>
</dbReference>
<dbReference type="CDD" id="cd20554">
    <property type="entry name" value="CYCLIN_TFIIIB90_rpt2"/>
    <property type="match status" value="1"/>
</dbReference>
<dbReference type="GO" id="GO:0000995">
    <property type="term" value="F:RNA polymerase III general transcription initiation factor activity"/>
    <property type="evidence" value="ECO:0007669"/>
    <property type="project" value="TreeGrafter"/>
</dbReference>
<evidence type="ECO:0000256" key="7">
    <source>
        <dbReference type="ARBA" id="ARBA00023163"/>
    </source>
</evidence>
<dbReference type="Gene3D" id="1.10.472.10">
    <property type="entry name" value="Cyclin-like"/>
    <property type="match status" value="1"/>
</dbReference>
<keyword evidence="8" id="KW-0539">Nucleus</keyword>
<keyword evidence="6" id="KW-0805">Transcription regulation</keyword>
<evidence type="ECO:0000259" key="9">
    <source>
        <dbReference type="SMART" id="SM00385"/>
    </source>
</evidence>
<evidence type="ECO:0000256" key="3">
    <source>
        <dbReference type="ARBA" id="ARBA00022723"/>
    </source>
</evidence>
<keyword evidence="5" id="KW-0862">Zinc</keyword>
<reference evidence="10 11" key="1">
    <citation type="submission" date="2020-02" db="EMBL/GenBank/DDBJ databases">
        <title>Draft genome sequence of Haematococcus lacustris strain NIES-144.</title>
        <authorList>
            <person name="Morimoto D."/>
            <person name="Nakagawa S."/>
            <person name="Yoshida T."/>
            <person name="Sawayama S."/>
        </authorList>
    </citation>
    <scope>NUCLEOTIDE SEQUENCE [LARGE SCALE GENOMIC DNA]</scope>
    <source>
        <strain evidence="10 11">NIES-144</strain>
    </source>
</reference>
<dbReference type="GO" id="GO:0008270">
    <property type="term" value="F:zinc ion binding"/>
    <property type="evidence" value="ECO:0007669"/>
    <property type="project" value="UniProtKB-KW"/>
</dbReference>
<evidence type="ECO:0000256" key="8">
    <source>
        <dbReference type="ARBA" id="ARBA00023242"/>
    </source>
</evidence>
<accession>A0A6A0A2M7</accession>
<evidence type="ECO:0000256" key="6">
    <source>
        <dbReference type="ARBA" id="ARBA00023015"/>
    </source>
</evidence>
<keyword evidence="4" id="KW-0863">Zinc-finger</keyword>
<dbReference type="SMART" id="SM00385">
    <property type="entry name" value="CYCLIN"/>
    <property type="match status" value="1"/>
</dbReference>
<dbReference type="Proteomes" id="UP000485058">
    <property type="component" value="Unassembled WGS sequence"/>
</dbReference>
<organism evidence="10 11">
    <name type="scientific">Haematococcus lacustris</name>
    <name type="common">Green alga</name>
    <name type="synonym">Haematococcus pluvialis</name>
    <dbReference type="NCBI Taxonomy" id="44745"/>
    <lineage>
        <taxon>Eukaryota</taxon>
        <taxon>Viridiplantae</taxon>
        <taxon>Chlorophyta</taxon>
        <taxon>core chlorophytes</taxon>
        <taxon>Chlorophyceae</taxon>
        <taxon>CS clade</taxon>
        <taxon>Chlamydomonadales</taxon>
        <taxon>Haematococcaceae</taxon>
        <taxon>Haematococcus</taxon>
    </lineage>
</organism>
<evidence type="ECO:0000256" key="5">
    <source>
        <dbReference type="ARBA" id="ARBA00022833"/>
    </source>
</evidence>
<dbReference type="InterPro" id="IPR013150">
    <property type="entry name" value="TFIIB_cyclin"/>
</dbReference>
<evidence type="ECO:0000256" key="4">
    <source>
        <dbReference type="ARBA" id="ARBA00022771"/>
    </source>
</evidence>
<evidence type="ECO:0000256" key="2">
    <source>
        <dbReference type="ARBA" id="ARBA00010857"/>
    </source>
</evidence>
<dbReference type="PANTHER" id="PTHR11618">
    <property type="entry name" value="TRANSCRIPTION INITIATION FACTOR IIB-RELATED"/>
    <property type="match status" value="1"/>
</dbReference>
<comment type="similarity">
    <text evidence="2">Belongs to the TFIIB family.</text>
</comment>
<feature type="domain" description="Cyclin-like" evidence="9">
    <location>
        <begin position="13"/>
        <end position="101"/>
    </location>
</feature>
<keyword evidence="11" id="KW-1185">Reference proteome</keyword>
<dbReference type="InterPro" id="IPR036915">
    <property type="entry name" value="Cyclin-like_sf"/>
</dbReference>
<dbReference type="Pfam" id="PF00382">
    <property type="entry name" value="TFIIB"/>
    <property type="match status" value="1"/>
</dbReference>
<dbReference type="GO" id="GO:0097550">
    <property type="term" value="C:transcription preinitiation complex"/>
    <property type="evidence" value="ECO:0007669"/>
    <property type="project" value="TreeGrafter"/>
</dbReference>